<dbReference type="SUPFAM" id="SSF53756">
    <property type="entry name" value="UDP-Glycosyltransferase/glycogen phosphorylase"/>
    <property type="match status" value="1"/>
</dbReference>
<comment type="similarity">
    <text evidence="1 3">Belongs to the UDP-glycosyltransferase family.</text>
</comment>
<dbReference type="KEGG" id="soe:110804173"/>
<dbReference type="GO" id="GO:0009690">
    <property type="term" value="P:cytokinin metabolic process"/>
    <property type="evidence" value="ECO:0007669"/>
    <property type="project" value="UniProtKB-ARBA"/>
</dbReference>
<keyword evidence="6" id="KW-1185">Reference proteome</keyword>
<feature type="domain" description="Glycosyltransferase N-terminal" evidence="5">
    <location>
        <begin position="21"/>
        <end position="254"/>
    </location>
</feature>
<evidence type="ECO:0000256" key="3">
    <source>
        <dbReference type="RuleBase" id="RU003718"/>
    </source>
</evidence>
<dbReference type="InterPro" id="IPR035595">
    <property type="entry name" value="UDP_glycos_trans_CS"/>
</dbReference>
<dbReference type="Gene3D" id="3.40.50.2000">
    <property type="entry name" value="Glycogen Phosphorylase B"/>
    <property type="match status" value="2"/>
</dbReference>
<evidence type="ECO:0000313" key="6">
    <source>
        <dbReference type="Proteomes" id="UP000813463"/>
    </source>
</evidence>
<dbReference type="PANTHER" id="PTHR48044">
    <property type="entry name" value="GLYCOSYLTRANSFERASE"/>
    <property type="match status" value="1"/>
</dbReference>
<accession>A0A9R0JFC7</accession>
<dbReference type="GO" id="GO:0035251">
    <property type="term" value="F:UDP-glucosyltransferase activity"/>
    <property type="evidence" value="ECO:0000318"/>
    <property type="project" value="GO_Central"/>
</dbReference>
<evidence type="ECO:0000259" key="5">
    <source>
        <dbReference type="Pfam" id="PF26168"/>
    </source>
</evidence>
<dbReference type="InterPro" id="IPR058980">
    <property type="entry name" value="Glyco_transf_N"/>
</dbReference>
<dbReference type="GeneID" id="110804173"/>
<sequence length="476" mass="53683">MEGHNLCEQGEQSCHEHLSAEVVVVMVPFPAQGHLNQLLHLSHLIISYRLPVHYAGSSSHNRQAKLRLQGWDLQILSKIHFHDLELPSYNCPPPNPDNSVGFPTHLQPLFDASVHLHQPVTQLLQQLSSKFRRVVVIHDSMMTSVVQCIKTISNAETYAFIPVSAFTFFFNSWDKIQPKPFLLGSEVPKSIPSNDGCFAPEISYLAVLQRSMLGLESGRLYNTSKVMESKYIQLLEKLTTNIKIKHFAIGPLNPVEMKRRKEQHRHICLEWLDKQVTSSVIYICFGSTTSMTDEQIMEMALGLERSGQNFIWVLRRADTGDVFTVGEVGKPQLPEGYEDRVKNRGMVVRDWAPQLEILAHPSTGGFMSHCGWNSCMESISMGVPIAAWPMHSDQPRNAFLVTDVLKIGTLVRDWTHRAEVVPSNTIDYALRTLMASEEGMEMRKRAAELGDSVRASVAKDGASRLEMDSFISHIIR</sequence>
<evidence type="ECO:0000256" key="2">
    <source>
        <dbReference type="ARBA" id="ARBA00022679"/>
    </source>
</evidence>
<reference evidence="6" key="1">
    <citation type="journal article" date="2021" name="Nat. Commun.">
        <title>Genomic analyses provide insights into spinach domestication and the genetic basis of agronomic traits.</title>
        <authorList>
            <person name="Cai X."/>
            <person name="Sun X."/>
            <person name="Xu C."/>
            <person name="Sun H."/>
            <person name="Wang X."/>
            <person name="Ge C."/>
            <person name="Zhang Z."/>
            <person name="Wang Q."/>
            <person name="Fei Z."/>
            <person name="Jiao C."/>
            <person name="Wang Q."/>
        </authorList>
    </citation>
    <scope>NUCLEOTIDE SEQUENCE [LARGE SCALE GENOMIC DNA]</scope>
    <source>
        <strain evidence="6">cv. Varoflay</strain>
    </source>
</reference>
<dbReference type="EC" id="2.4.1.-" evidence="4"/>
<gene>
    <name evidence="7" type="primary">LOC110804173</name>
</gene>
<dbReference type="Pfam" id="PF26168">
    <property type="entry name" value="Glyco_transf_N"/>
    <property type="match status" value="1"/>
</dbReference>
<evidence type="ECO:0000313" key="7">
    <source>
        <dbReference type="RefSeq" id="XP_021865429.2"/>
    </source>
</evidence>
<dbReference type="GO" id="GO:0120514">
    <property type="term" value="F:2-hydroxyflavanone C-glucosyltransferase activity"/>
    <property type="evidence" value="ECO:0007669"/>
    <property type="project" value="UniProtKB-EC"/>
</dbReference>
<organism evidence="6 7">
    <name type="scientific">Spinacia oleracea</name>
    <name type="common">Spinach</name>
    <dbReference type="NCBI Taxonomy" id="3562"/>
    <lineage>
        <taxon>Eukaryota</taxon>
        <taxon>Viridiplantae</taxon>
        <taxon>Streptophyta</taxon>
        <taxon>Embryophyta</taxon>
        <taxon>Tracheophyta</taxon>
        <taxon>Spermatophyta</taxon>
        <taxon>Magnoliopsida</taxon>
        <taxon>eudicotyledons</taxon>
        <taxon>Gunneridae</taxon>
        <taxon>Pentapetalae</taxon>
        <taxon>Caryophyllales</taxon>
        <taxon>Chenopodiaceae</taxon>
        <taxon>Chenopodioideae</taxon>
        <taxon>Anserineae</taxon>
        <taxon>Spinacia</taxon>
    </lineage>
</organism>
<dbReference type="GO" id="GO:0050404">
    <property type="term" value="F:zeatin O-beta-D-xylosyltransferase activity"/>
    <property type="evidence" value="ECO:0007669"/>
    <property type="project" value="UniProtKB-ARBA"/>
</dbReference>
<evidence type="ECO:0000256" key="1">
    <source>
        <dbReference type="ARBA" id="ARBA00009995"/>
    </source>
</evidence>
<name>A0A9R0JFC7_SPIOL</name>
<dbReference type="PANTHER" id="PTHR48044:SF22">
    <property type="entry name" value="GLYCOSYLTRANSFERASE"/>
    <property type="match status" value="1"/>
</dbReference>
<dbReference type="Pfam" id="PF00201">
    <property type="entry name" value="UDPGT"/>
    <property type="match status" value="1"/>
</dbReference>
<dbReference type="AlphaFoldDB" id="A0A9R0JFC7"/>
<reference evidence="7" key="2">
    <citation type="submission" date="2025-08" db="UniProtKB">
        <authorList>
            <consortium name="RefSeq"/>
        </authorList>
    </citation>
    <scope>IDENTIFICATION</scope>
    <source>
        <tissue evidence="7">Leaf</tissue>
    </source>
</reference>
<keyword evidence="3" id="KW-0328">Glycosyltransferase</keyword>
<dbReference type="PROSITE" id="PS00375">
    <property type="entry name" value="UDPGT"/>
    <property type="match status" value="1"/>
</dbReference>
<dbReference type="RefSeq" id="XP_021865429.2">
    <property type="nucleotide sequence ID" value="XM_022009737.2"/>
</dbReference>
<dbReference type="InterPro" id="IPR002213">
    <property type="entry name" value="UDP_glucos_trans"/>
</dbReference>
<dbReference type="CDD" id="cd03784">
    <property type="entry name" value="GT1_Gtf-like"/>
    <property type="match status" value="1"/>
</dbReference>
<proteinExistence type="inferred from homology"/>
<keyword evidence="2 3" id="KW-0808">Transferase</keyword>
<evidence type="ECO:0000256" key="4">
    <source>
        <dbReference type="RuleBase" id="RU362057"/>
    </source>
</evidence>
<dbReference type="Proteomes" id="UP000813463">
    <property type="component" value="Chromosome 3"/>
</dbReference>
<protein>
    <recommendedName>
        <fullName evidence="4">Glycosyltransferase</fullName>
        <ecNumber evidence="4">2.4.1.-</ecNumber>
    </recommendedName>
</protein>